<proteinExistence type="predicted"/>
<keyword evidence="2" id="KW-0472">Membrane</keyword>
<evidence type="ECO:0000313" key="3">
    <source>
        <dbReference type="EMBL" id="CAE6416040.1"/>
    </source>
</evidence>
<name>A0A8H2X382_9AGAM</name>
<protein>
    <recommendedName>
        <fullName evidence="5">BTB domain-containing protein</fullName>
    </recommendedName>
</protein>
<sequence length="299" mass="33750">PLTSDHDGMDGSYTQNQGHHSISDTPLWMRVALPAPQEESIFGPDANTTDSLTYPVHPDFSFPDGNIELQTPDCTLWIHEFQLKQFKVLTKRIEEARKQTTTSGVDPNYRTKVKVPGESVDFINTFRIIYASIIPGVGSPELGLTTFVSALRIATLYEHPQLREFAISKLQDSRLPAIQRIQLADELSIPEWESIALSELSRRPESIARDEADILGMARIVTISHKRDKKQRSQLHNLELVEHFKTIFTPDFFIFMMLIGLFCAVMSFIVELVSACFGQAGSVVRILGRVLNMIITVEY</sequence>
<feature type="transmembrane region" description="Helical" evidence="2">
    <location>
        <begin position="252"/>
        <end position="277"/>
    </location>
</feature>
<reference evidence="3" key="1">
    <citation type="submission" date="2021-01" db="EMBL/GenBank/DDBJ databases">
        <authorList>
            <person name="Kaushik A."/>
        </authorList>
    </citation>
    <scope>NUCLEOTIDE SEQUENCE</scope>
    <source>
        <strain evidence="3">Type strain: AG8-Rh-89/</strain>
    </source>
</reference>
<accession>A0A8H2X382</accession>
<evidence type="ECO:0000256" key="2">
    <source>
        <dbReference type="SAM" id="Phobius"/>
    </source>
</evidence>
<dbReference type="AlphaFoldDB" id="A0A8H2X382"/>
<keyword evidence="2" id="KW-1133">Transmembrane helix</keyword>
<feature type="non-terminal residue" evidence="3">
    <location>
        <position position="1"/>
    </location>
</feature>
<keyword evidence="2" id="KW-0812">Transmembrane</keyword>
<dbReference type="Proteomes" id="UP000663850">
    <property type="component" value="Unassembled WGS sequence"/>
</dbReference>
<organism evidence="3 4">
    <name type="scientific">Rhizoctonia solani</name>
    <dbReference type="NCBI Taxonomy" id="456999"/>
    <lineage>
        <taxon>Eukaryota</taxon>
        <taxon>Fungi</taxon>
        <taxon>Dikarya</taxon>
        <taxon>Basidiomycota</taxon>
        <taxon>Agaricomycotina</taxon>
        <taxon>Agaricomycetes</taxon>
        <taxon>Cantharellales</taxon>
        <taxon>Ceratobasidiaceae</taxon>
        <taxon>Rhizoctonia</taxon>
    </lineage>
</organism>
<feature type="region of interest" description="Disordered" evidence="1">
    <location>
        <begin position="1"/>
        <end position="21"/>
    </location>
</feature>
<dbReference type="EMBL" id="CAJMWZ010000289">
    <property type="protein sequence ID" value="CAE6416040.1"/>
    <property type="molecule type" value="Genomic_DNA"/>
</dbReference>
<evidence type="ECO:0008006" key="5">
    <source>
        <dbReference type="Google" id="ProtNLM"/>
    </source>
</evidence>
<evidence type="ECO:0000256" key="1">
    <source>
        <dbReference type="SAM" id="MobiDB-lite"/>
    </source>
</evidence>
<evidence type="ECO:0000313" key="4">
    <source>
        <dbReference type="Proteomes" id="UP000663850"/>
    </source>
</evidence>
<comment type="caution">
    <text evidence="3">The sequence shown here is derived from an EMBL/GenBank/DDBJ whole genome shotgun (WGS) entry which is preliminary data.</text>
</comment>
<feature type="compositionally biased region" description="Polar residues" evidence="1">
    <location>
        <begin position="12"/>
        <end position="21"/>
    </location>
</feature>
<gene>
    <name evidence="3" type="ORF">RDB_LOCUS5620</name>
</gene>